<evidence type="ECO:0000313" key="1">
    <source>
        <dbReference type="EMBL" id="GBG94630.1"/>
    </source>
</evidence>
<organism evidence="1 2">
    <name type="scientific">Ligilactobacillus salitolerans</name>
    <dbReference type="NCBI Taxonomy" id="1808352"/>
    <lineage>
        <taxon>Bacteria</taxon>
        <taxon>Bacillati</taxon>
        <taxon>Bacillota</taxon>
        <taxon>Bacilli</taxon>
        <taxon>Lactobacillales</taxon>
        <taxon>Lactobacillaceae</taxon>
        <taxon>Ligilactobacillus</taxon>
    </lineage>
</organism>
<comment type="caution">
    <text evidence="1">The sequence shown here is derived from an EMBL/GenBank/DDBJ whole genome shotgun (WGS) entry which is preliminary data.</text>
</comment>
<reference evidence="1 2" key="1">
    <citation type="journal article" date="2019" name="Int. J. Syst. Evol. Microbiol.">
        <title>Lactobacillus salitolerans sp. nov., a novel lactic acid bacterium isolated from spent mushroom substrates.</title>
        <authorList>
            <person name="Tohno M."/>
            <person name="Tanizawa Y."/>
            <person name="Kojima Y."/>
            <person name="Sakamoto M."/>
            <person name="Nakamura Y."/>
            <person name="Ohkuma M."/>
            <person name="Kobayashi H."/>
        </authorList>
    </citation>
    <scope>NUCLEOTIDE SEQUENCE [LARGE SCALE GENOMIC DNA]</scope>
    <source>
        <strain evidence="1 2">YK43</strain>
    </source>
</reference>
<accession>A0A401ISW1</accession>
<keyword evidence="2" id="KW-1185">Reference proteome</keyword>
<dbReference type="RefSeq" id="WP_124976211.1">
    <property type="nucleotide sequence ID" value="NZ_BFFP01000015.1"/>
</dbReference>
<gene>
    <name evidence="1" type="ORF">LFYK43_10890</name>
</gene>
<protein>
    <submittedName>
        <fullName evidence="1">Uncharacterized protein</fullName>
    </submittedName>
</protein>
<dbReference type="EMBL" id="BFFP01000015">
    <property type="protein sequence ID" value="GBG94630.1"/>
    <property type="molecule type" value="Genomic_DNA"/>
</dbReference>
<sequence>MKITGEDLLKLTNQFGGDTFEEVVDCDTEGNYARSYEPITPLSELNIPDSLIDQYIKQRDKRYYIHLVPGEFGYFIKNISNDRYDWDLADNESDVNYKTEFTTAEIDELCAKYPHIDFWACVEEVTDNV</sequence>
<dbReference type="AlphaFoldDB" id="A0A401ISW1"/>
<evidence type="ECO:0000313" key="2">
    <source>
        <dbReference type="Proteomes" id="UP000286848"/>
    </source>
</evidence>
<dbReference type="Proteomes" id="UP000286848">
    <property type="component" value="Unassembled WGS sequence"/>
</dbReference>
<name>A0A401ISW1_9LACO</name>
<proteinExistence type="predicted"/>